<reference evidence="1" key="2">
    <citation type="journal article" date="2014" name="Int. J. Syst. Evol. Microbiol.">
        <title>Complete genome of a new Firmicutes species belonging to the dominant human colonic microbiota ('Ruminococcus bicirculans') reveals two chromosomes and a selective capacity to utilize plant glucans.</title>
        <authorList>
            <consortium name="NISC Comparative Sequencing Program"/>
            <person name="Wegmann U."/>
            <person name="Louis P."/>
            <person name="Goesmann A."/>
            <person name="Henrissat B."/>
            <person name="Duncan S.H."/>
            <person name="Flint H.J."/>
        </authorList>
    </citation>
    <scope>NUCLEOTIDE SEQUENCE</scope>
    <source>
        <strain evidence="1">CCM 7403</strain>
    </source>
</reference>
<evidence type="ECO:0000313" key="4">
    <source>
        <dbReference type="Proteomes" id="UP000630594"/>
    </source>
</evidence>
<reference evidence="4" key="3">
    <citation type="journal article" date="2019" name="Int. J. Syst. Evol. Microbiol.">
        <title>The Global Catalogue of Microorganisms (GCM) 10K type strain sequencing project: providing services to taxonomists for standard genome sequencing and annotation.</title>
        <authorList>
            <consortium name="The Broad Institute Genomics Platform"/>
            <consortium name="The Broad Institute Genome Sequencing Center for Infectious Disease"/>
            <person name="Wu L."/>
            <person name="Ma J."/>
        </authorList>
    </citation>
    <scope>NUCLEOTIDE SEQUENCE [LARGE SCALE GENOMIC DNA]</scope>
    <source>
        <strain evidence="4">CCM 7403</strain>
    </source>
</reference>
<dbReference type="EMBL" id="BMCK01000002">
    <property type="protein sequence ID" value="GGD19132.1"/>
    <property type="molecule type" value="Genomic_DNA"/>
</dbReference>
<proteinExistence type="predicted"/>
<dbReference type="KEGG" id="ndp:E2C04_07220"/>
<keyword evidence="4" id="KW-1185">Reference proteome</keyword>
<dbReference type="InterPro" id="IPR029063">
    <property type="entry name" value="SAM-dependent_MTases_sf"/>
</dbReference>
<dbReference type="Proteomes" id="UP000630594">
    <property type="component" value="Unassembled WGS sequence"/>
</dbReference>
<dbReference type="Proteomes" id="UP000297025">
    <property type="component" value="Chromosome"/>
</dbReference>
<dbReference type="GO" id="GO:0008168">
    <property type="term" value="F:methyltransferase activity"/>
    <property type="evidence" value="ECO:0007669"/>
    <property type="project" value="UniProtKB-KW"/>
</dbReference>
<gene>
    <name evidence="2" type="ORF">E2C04_07220</name>
    <name evidence="1" type="ORF">GCM10007231_17840</name>
</gene>
<dbReference type="GO" id="GO:0032259">
    <property type="term" value="P:methylation"/>
    <property type="evidence" value="ECO:0007669"/>
    <property type="project" value="UniProtKB-KW"/>
</dbReference>
<dbReference type="Pfam" id="PF13578">
    <property type="entry name" value="Methyltransf_24"/>
    <property type="match status" value="1"/>
</dbReference>
<keyword evidence="2" id="KW-0808">Transferase</keyword>
<keyword evidence="2" id="KW-0489">Methyltransferase</keyword>
<dbReference type="EMBL" id="CP038462">
    <property type="protein sequence ID" value="QCC77056.1"/>
    <property type="molecule type" value="Genomic_DNA"/>
</dbReference>
<dbReference type="Gene3D" id="3.40.50.150">
    <property type="entry name" value="Vaccinia Virus protein VP39"/>
    <property type="match status" value="1"/>
</dbReference>
<evidence type="ECO:0000313" key="3">
    <source>
        <dbReference type="Proteomes" id="UP000297025"/>
    </source>
</evidence>
<dbReference type="AlphaFoldDB" id="A0A4P7UAV2"/>
<sequence>MSHADVPHVPSERGSASLTFAQAWAAVSDVPGWLKEGQARILWDEATQLGEGAKVLEIGSHQGRSTVILGEALRPKGGTVLAVDPFVEGKLFGGLSTKEKFERNIAANDLGDVVELVQDYSTALRPTWTTAFDMLYIDGKHDYWTLSDDLRWSVHLPEGGAIVIHDCFSSIGVTLGILRHVLFSSEIAYERRSNSQALFRRRRPTRADRLRILAEMPWWIRNVFIKVLLRLRLRPVARLVGHDSPYDPY</sequence>
<reference evidence="2 3" key="1">
    <citation type="journal article" date="2008" name="Int. J. Syst. Evol. Microbiol.">
        <title>Nocardioides daphniae sp. nov., isolated from Daphnia cucullata (Crustacea: Cladocera).</title>
        <authorList>
            <person name="Toth E.M."/>
            <person name="Keki Z."/>
            <person name="Homonnay Z.G."/>
            <person name="Borsodi A.K."/>
            <person name="Marialigeti K."/>
            <person name="Schumann P."/>
        </authorList>
    </citation>
    <scope>NUCLEOTIDE SEQUENCE [LARGE SCALE GENOMIC DNA]</scope>
    <source>
        <strain evidence="2 3">JCM 16608</strain>
    </source>
</reference>
<dbReference type="RefSeq" id="WP_135832102.1">
    <property type="nucleotide sequence ID" value="NZ_BMCK01000002.1"/>
</dbReference>
<reference evidence="2" key="4">
    <citation type="submission" date="2019-03" db="EMBL/GenBank/DDBJ databases">
        <authorList>
            <person name="Huang Y."/>
        </authorList>
    </citation>
    <scope>NUCLEOTIDE SEQUENCE</scope>
    <source>
        <strain evidence="2">JCM 16608</strain>
    </source>
</reference>
<evidence type="ECO:0000313" key="1">
    <source>
        <dbReference type="EMBL" id="GGD19132.1"/>
    </source>
</evidence>
<protein>
    <submittedName>
        <fullName evidence="2">Class I SAM-dependent methyltransferase</fullName>
    </submittedName>
</protein>
<evidence type="ECO:0000313" key="2">
    <source>
        <dbReference type="EMBL" id="QCC77056.1"/>
    </source>
</evidence>
<organism evidence="2 3">
    <name type="scientific">Nocardioides daphniae</name>
    <dbReference type="NCBI Taxonomy" id="402297"/>
    <lineage>
        <taxon>Bacteria</taxon>
        <taxon>Bacillati</taxon>
        <taxon>Actinomycetota</taxon>
        <taxon>Actinomycetes</taxon>
        <taxon>Propionibacteriales</taxon>
        <taxon>Nocardioidaceae</taxon>
        <taxon>Nocardioides</taxon>
    </lineage>
</organism>
<accession>A0A4P7UAV2</accession>
<dbReference type="SUPFAM" id="SSF53335">
    <property type="entry name" value="S-adenosyl-L-methionine-dependent methyltransferases"/>
    <property type="match status" value="1"/>
</dbReference>
<reference evidence="1" key="5">
    <citation type="submission" date="2024-05" db="EMBL/GenBank/DDBJ databases">
        <authorList>
            <person name="Sun Q."/>
            <person name="Sedlacek I."/>
        </authorList>
    </citation>
    <scope>NUCLEOTIDE SEQUENCE</scope>
    <source>
        <strain evidence="1">CCM 7403</strain>
    </source>
</reference>
<name>A0A4P7UAV2_9ACTN</name>
<dbReference type="OrthoDB" id="6075445at2"/>